<sequence>MRHRGRRHILESSLFSLTVLPQELVLYNGSSSFLRLAIFTDDMYSLKSLAHTEGHRRTHGRKSSSAIGYTCFRLTVCDQQISSFHCLSSRFGVSQLKVTRFLLPNAHPDHSLLWTDAGLVRHWDSCGLKPDNPFPISQEGLSYFRPFTSLLHEASHF</sequence>
<comment type="caution">
    <text evidence="1">The sequence shown here is derived from an EMBL/GenBank/DDBJ whole genome shotgun (WGS) entry which is preliminary data.</text>
</comment>
<name>A0A3S5AW08_9PLAT</name>
<proteinExistence type="predicted"/>
<organism evidence="1 2">
    <name type="scientific">Protopolystoma xenopodis</name>
    <dbReference type="NCBI Taxonomy" id="117903"/>
    <lineage>
        <taxon>Eukaryota</taxon>
        <taxon>Metazoa</taxon>
        <taxon>Spiralia</taxon>
        <taxon>Lophotrochozoa</taxon>
        <taxon>Platyhelminthes</taxon>
        <taxon>Monogenea</taxon>
        <taxon>Polyopisthocotylea</taxon>
        <taxon>Polystomatidea</taxon>
        <taxon>Polystomatidae</taxon>
        <taxon>Protopolystoma</taxon>
    </lineage>
</organism>
<evidence type="ECO:0000313" key="1">
    <source>
        <dbReference type="EMBL" id="VEL33572.1"/>
    </source>
</evidence>
<accession>A0A3S5AW08</accession>
<dbReference type="AlphaFoldDB" id="A0A3S5AW08"/>
<keyword evidence="2" id="KW-1185">Reference proteome</keyword>
<evidence type="ECO:0000313" key="2">
    <source>
        <dbReference type="Proteomes" id="UP000784294"/>
    </source>
</evidence>
<protein>
    <submittedName>
        <fullName evidence="1">Uncharacterized protein</fullName>
    </submittedName>
</protein>
<dbReference type="EMBL" id="CAAALY010246021">
    <property type="protein sequence ID" value="VEL33572.1"/>
    <property type="molecule type" value="Genomic_DNA"/>
</dbReference>
<dbReference type="Proteomes" id="UP000784294">
    <property type="component" value="Unassembled WGS sequence"/>
</dbReference>
<reference evidence="1" key="1">
    <citation type="submission" date="2018-11" db="EMBL/GenBank/DDBJ databases">
        <authorList>
            <consortium name="Pathogen Informatics"/>
        </authorList>
    </citation>
    <scope>NUCLEOTIDE SEQUENCE</scope>
</reference>
<gene>
    <name evidence="1" type="ORF">PXEA_LOCUS27012</name>
</gene>